<dbReference type="InterPro" id="IPR019887">
    <property type="entry name" value="Tscrpt_reg_AsnC/Lrp_C"/>
</dbReference>
<dbReference type="InterPro" id="IPR011991">
    <property type="entry name" value="ArsR-like_HTH"/>
</dbReference>
<reference evidence="5 6" key="1">
    <citation type="journal article" date="2010" name="J. Bacteriol.">
        <title>Genome sequence of the oligotrophic marine Gammaproteobacterium HTCC2143, isolated from the Oregon Coast.</title>
        <authorList>
            <person name="Oh H.M."/>
            <person name="Kang I."/>
            <person name="Ferriera S."/>
            <person name="Giovannoni S.J."/>
            <person name="Cho J.C."/>
        </authorList>
    </citation>
    <scope>NUCLEOTIDE SEQUENCE [LARGE SCALE GENOMIC DNA]</scope>
    <source>
        <strain evidence="5 6">HTCC2143</strain>
    </source>
</reference>
<dbReference type="GO" id="GO:0043565">
    <property type="term" value="F:sequence-specific DNA binding"/>
    <property type="evidence" value="ECO:0007669"/>
    <property type="project" value="InterPro"/>
</dbReference>
<comment type="caution">
    <text evidence="5">The sequence shown here is derived from an EMBL/GenBank/DDBJ whole genome shotgun (WGS) entry which is preliminary data.</text>
</comment>
<evidence type="ECO:0000259" key="4">
    <source>
        <dbReference type="PROSITE" id="PS50956"/>
    </source>
</evidence>
<feature type="domain" description="HTH asnC-type" evidence="4">
    <location>
        <begin position="19"/>
        <end position="80"/>
    </location>
</feature>
<evidence type="ECO:0000256" key="3">
    <source>
        <dbReference type="ARBA" id="ARBA00023163"/>
    </source>
</evidence>
<dbReference type="eggNOG" id="COG1522">
    <property type="taxonomic scope" value="Bacteria"/>
</dbReference>
<keyword evidence="1" id="KW-0805">Transcription regulation</keyword>
<dbReference type="Pfam" id="PF01037">
    <property type="entry name" value="AsnC_trans_reg"/>
    <property type="match status" value="1"/>
</dbReference>
<organism evidence="5 6">
    <name type="scientific">marine gamma proteobacterium HTCC2143</name>
    <dbReference type="NCBI Taxonomy" id="247633"/>
    <lineage>
        <taxon>Bacteria</taxon>
        <taxon>Pseudomonadati</taxon>
        <taxon>Pseudomonadota</taxon>
        <taxon>Gammaproteobacteria</taxon>
        <taxon>Cellvibrionales</taxon>
        <taxon>Spongiibacteraceae</taxon>
        <taxon>BD1-7 clade</taxon>
    </lineage>
</organism>
<dbReference type="Pfam" id="PF13412">
    <property type="entry name" value="HTH_24"/>
    <property type="match status" value="1"/>
</dbReference>
<dbReference type="CDD" id="cd00090">
    <property type="entry name" value="HTH_ARSR"/>
    <property type="match status" value="1"/>
</dbReference>
<dbReference type="InterPro" id="IPR019888">
    <property type="entry name" value="Tscrpt_reg_AsnC-like"/>
</dbReference>
<accession>A0YAU1</accession>
<evidence type="ECO:0000313" key="5">
    <source>
        <dbReference type="EMBL" id="EAW31671.1"/>
    </source>
</evidence>
<dbReference type="InterPro" id="IPR036390">
    <property type="entry name" value="WH_DNA-bd_sf"/>
</dbReference>
<dbReference type="STRING" id="247633.GP2143_04455"/>
<gene>
    <name evidence="5" type="ORF">GP2143_04455</name>
</gene>
<dbReference type="GO" id="GO:0043200">
    <property type="term" value="P:response to amino acid"/>
    <property type="evidence" value="ECO:0007669"/>
    <property type="project" value="TreeGrafter"/>
</dbReference>
<dbReference type="SMART" id="SM00344">
    <property type="entry name" value="HTH_ASNC"/>
    <property type="match status" value="1"/>
</dbReference>
<dbReference type="InterPro" id="IPR019885">
    <property type="entry name" value="Tscrpt_reg_HTH_AsnC-type_CS"/>
</dbReference>
<dbReference type="Proteomes" id="UP000004931">
    <property type="component" value="Unassembled WGS sequence"/>
</dbReference>
<dbReference type="Gene3D" id="3.30.70.920">
    <property type="match status" value="1"/>
</dbReference>
<sequence length="170" mass="19073">MLFNPVIVYSEGKLMAVKLDRIDKHILTLMQRNGRISNLELAEQVGLSPTPCSRRVKRLEESGIVDRHVTILNAEALNLSLTAIVSIAMDRHTPERFDNFERTVATFPEVLECSVVTGQSADFLLKVVVKDMRHYEQFLLGQLTGLEGVSGVHSSFVLRKVVDKTELPLD</sequence>
<evidence type="ECO:0000256" key="2">
    <source>
        <dbReference type="ARBA" id="ARBA00023125"/>
    </source>
</evidence>
<dbReference type="InterPro" id="IPR036388">
    <property type="entry name" value="WH-like_DNA-bd_sf"/>
</dbReference>
<keyword evidence="3" id="KW-0804">Transcription</keyword>
<dbReference type="InterPro" id="IPR000485">
    <property type="entry name" value="AsnC-type_HTH_dom"/>
</dbReference>
<protein>
    <submittedName>
        <fullName evidence="5">Transcriptional regulator</fullName>
    </submittedName>
</protein>
<dbReference type="GO" id="GO:0006355">
    <property type="term" value="P:regulation of DNA-templated transcription"/>
    <property type="evidence" value="ECO:0007669"/>
    <property type="project" value="UniProtKB-ARBA"/>
</dbReference>
<dbReference type="SUPFAM" id="SSF54909">
    <property type="entry name" value="Dimeric alpha+beta barrel"/>
    <property type="match status" value="1"/>
</dbReference>
<dbReference type="PROSITE" id="PS00519">
    <property type="entry name" value="HTH_ASNC_1"/>
    <property type="match status" value="1"/>
</dbReference>
<evidence type="ECO:0000256" key="1">
    <source>
        <dbReference type="ARBA" id="ARBA00023015"/>
    </source>
</evidence>
<dbReference type="PROSITE" id="PS50956">
    <property type="entry name" value="HTH_ASNC_2"/>
    <property type="match status" value="1"/>
</dbReference>
<dbReference type="PRINTS" id="PR00033">
    <property type="entry name" value="HTHASNC"/>
</dbReference>
<proteinExistence type="predicted"/>
<dbReference type="EMBL" id="AAVT01000002">
    <property type="protein sequence ID" value="EAW31671.1"/>
    <property type="molecule type" value="Genomic_DNA"/>
</dbReference>
<evidence type="ECO:0000313" key="6">
    <source>
        <dbReference type="Proteomes" id="UP000004931"/>
    </source>
</evidence>
<name>A0YAU1_9GAMM</name>
<keyword evidence="6" id="KW-1185">Reference proteome</keyword>
<dbReference type="GO" id="GO:0005829">
    <property type="term" value="C:cytosol"/>
    <property type="evidence" value="ECO:0007669"/>
    <property type="project" value="TreeGrafter"/>
</dbReference>
<dbReference type="SUPFAM" id="SSF46785">
    <property type="entry name" value="Winged helix' DNA-binding domain"/>
    <property type="match status" value="1"/>
</dbReference>
<dbReference type="AlphaFoldDB" id="A0YAU1"/>
<dbReference type="PANTHER" id="PTHR30154">
    <property type="entry name" value="LEUCINE-RESPONSIVE REGULATORY PROTEIN"/>
    <property type="match status" value="1"/>
</dbReference>
<keyword evidence="2" id="KW-0238">DNA-binding</keyword>
<dbReference type="PANTHER" id="PTHR30154:SF34">
    <property type="entry name" value="TRANSCRIPTIONAL REGULATOR AZLB"/>
    <property type="match status" value="1"/>
</dbReference>
<dbReference type="InterPro" id="IPR011008">
    <property type="entry name" value="Dimeric_a/b-barrel"/>
</dbReference>
<dbReference type="Gene3D" id="1.10.10.10">
    <property type="entry name" value="Winged helix-like DNA-binding domain superfamily/Winged helix DNA-binding domain"/>
    <property type="match status" value="1"/>
</dbReference>